<gene>
    <name evidence="2" type="ORF">HPB51_026165</name>
</gene>
<feature type="compositionally biased region" description="Polar residues" evidence="1">
    <location>
        <begin position="160"/>
        <end position="173"/>
    </location>
</feature>
<dbReference type="AlphaFoldDB" id="A0A9J6DR75"/>
<accession>A0A9J6DR75</accession>
<name>A0A9J6DR75_RHIMP</name>
<comment type="caution">
    <text evidence="2">The sequence shown here is derived from an EMBL/GenBank/DDBJ whole genome shotgun (WGS) entry which is preliminary data.</text>
</comment>
<protein>
    <submittedName>
        <fullName evidence="2">Uncharacterized protein</fullName>
    </submittedName>
</protein>
<organism evidence="2 3">
    <name type="scientific">Rhipicephalus microplus</name>
    <name type="common">Cattle tick</name>
    <name type="synonym">Boophilus microplus</name>
    <dbReference type="NCBI Taxonomy" id="6941"/>
    <lineage>
        <taxon>Eukaryota</taxon>
        <taxon>Metazoa</taxon>
        <taxon>Ecdysozoa</taxon>
        <taxon>Arthropoda</taxon>
        <taxon>Chelicerata</taxon>
        <taxon>Arachnida</taxon>
        <taxon>Acari</taxon>
        <taxon>Parasitiformes</taxon>
        <taxon>Ixodida</taxon>
        <taxon>Ixodoidea</taxon>
        <taxon>Ixodidae</taxon>
        <taxon>Rhipicephalinae</taxon>
        <taxon>Rhipicephalus</taxon>
        <taxon>Boophilus</taxon>
    </lineage>
</organism>
<evidence type="ECO:0000313" key="2">
    <source>
        <dbReference type="EMBL" id="KAH8024603.1"/>
    </source>
</evidence>
<dbReference type="EMBL" id="JABSTU010000008">
    <property type="protein sequence ID" value="KAH8024603.1"/>
    <property type="molecule type" value="Genomic_DNA"/>
</dbReference>
<proteinExistence type="predicted"/>
<evidence type="ECO:0000313" key="3">
    <source>
        <dbReference type="Proteomes" id="UP000821866"/>
    </source>
</evidence>
<evidence type="ECO:0000256" key="1">
    <source>
        <dbReference type="SAM" id="MobiDB-lite"/>
    </source>
</evidence>
<reference evidence="2" key="2">
    <citation type="submission" date="2021-09" db="EMBL/GenBank/DDBJ databases">
        <authorList>
            <person name="Jia N."/>
            <person name="Wang J."/>
            <person name="Shi W."/>
            <person name="Du L."/>
            <person name="Sun Y."/>
            <person name="Zhan W."/>
            <person name="Jiang J."/>
            <person name="Wang Q."/>
            <person name="Zhang B."/>
            <person name="Ji P."/>
            <person name="Sakyi L.B."/>
            <person name="Cui X."/>
            <person name="Yuan T."/>
            <person name="Jiang B."/>
            <person name="Yang W."/>
            <person name="Lam T.T.-Y."/>
            <person name="Chang Q."/>
            <person name="Ding S."/>
            <person name="Wang X."/>
            <person name="Zhu J."/>
            <person name="Ruan X."/>
            <person name="Zhao L."/>
            <person name="Wei J."/>
            <person name="Que T."/>
            <person name="Du C."/>
            <person name="Cheng J."/>
            <person name="Dai P."/>
            <person name="Han X."/>
            <person name="Huang E."/>
            <person name="Gao Y."/>
            <person name="Liu J."/>
            <person name="Shao H."/>
            <person name="Ye R."/>
            <person name="Li L."/>
            <person name="Wei W."/>
            <person name="Wang X."/>
            <person name="Wang C."/>
            <person name="Huo Q."/>
            <person name="Li W."/>
            <person name="Guo W."/>
            <person name="Chen H."/>
            <person name="Chen S."/>
            <person name="Zhou L."/>
            <person name="Zhou L."/>
            <person name="Ni X."/>
            <person name="Tian J."/>
            <person name="Zhou Y."/>
            <person name="Sheng Y."/>
            <person name="Liu T."/>
            <person name="Pan Y."/>
            <person name="Xia L."/>
            <person name="Li J."/>
            <person name="Zhao F."/>
            <person name="Cao W."/>
        </authorList>
    </citation>
    <scope>NUCLEOTIDE SEQUENCE</scope>
    <source>
        <strain evidence="2">Rmic-2018</strain>
        <tissue evidence="2">Larvae</tissue>
    </source>
</reference>
<reference evidence="2" key="1">
    <citation type="journal article" date="2020" name="Cell">
        <title>Large-Scale Comparative Analyses of Tick Genomes Elucidate Their Genetic Diversity and Vector Capacities.</title>
        <authorList>
            <consortium name="Tick Genome and Microbiome Consortium (TIGMIC)"/>
            <person name="Jia N."/>
            <person name="Wang J."/>
            <person name="Shi W."/>
            <person name="Du L."/>
            <person name="Sun Y."/>
            <person name="Zhan W."/>
            <person name="Jiang J.F."/>
            <person name="Wang Q."/>
            <person name="Zhang B."/>
            <person name="Ji P."/>
            <person name="Bell-Sakyi L."/>
            <person name="Cui X.M."/>
            <person name="Yuan T.T."/>
            <person name="Jiang B.G."/>
            <person name="Yang W.F."/>
            <person name="Lam T.T."/>
            <person name="Chang Q.C."/>
            <person name="Ding S.J."/>
            <person name="Wang X.J."/>
            <person name="Zhu J.G."/>
            <person name="Ruan X.D."/>
            <person name="Zhao L."/>
            <person name="Wei J.T."/>
            <person name="Ye R.Z."/>
            <person name="Que T.C."/>
            <person name="Du C.H."/>
            <person name="Zhou Y.H."/>
            <person name="Cheng J.X."/>
            <person name="Dai P.F."/>
            <person name="Guo W.B."/>
            <person name="Han X.H."/>
            <person name="Huang E.J."/>
            <person name="Li L.F."/>
            <person name="Wei W."/>
            <person name="Gao Y.C."/>
            <person name="Liu J.Z."/>
            <person name="Shao H.Z."/>
            <person name="Wang X."/>
            <person name="Wang C.C."/>
            <person name="Yang T.C."/>
            <person name="Huo Q.B."/>
            <person name="Li W."/>
            <person name="Chen H.Y."/>
            <person name="Chen S.E."/>
            <person name="Zhou L.G."/>
            <person name="Ni X.B."/>
            <person name="Tian J.H."/>
            <person name="Sheng Y."/>
            <person name="Liu T."/>
            <person name="Pan Y.S."/>
            <person name="Xia L.Y."/>
            <person name="Li J."/>
            <person name="Zhao F."/>
            <person name="Cao W.C."/>
        </authorList>
    </citation>
    <scope>NUCLEOTIDE SEQUENCE</scope>
    <source>
        <strain evidence="2">Rmic-2018</strain>
    </source>
</reference>
<sequence>MQNIFVVSTPSAINAAACSRVTGIILTGQRHTVTAHHSPAGIKSRGVICGVSTDFDNTTLNRMLMQPRNPSLLNRLLPQLWPSGPPRRRVPPLLQPRYATNTHAYQWTTHTCATNQCVLYAAKHTARATTNADIATCCLTGAPPSSAPSPTKASPTANTHPRTQPSSCQGYRTPKTSPRLTIFFHPADKPTWVDKVAGRIETHAAQSWGFSPQRLDPELAQLEHMYAEPAEEMKSLKQELAKY</sequence>
<feature type="region of interest" description="Disordered" evidence="1">
    <location>
        <begin position="143"/>
        <end position="173"/>
    </location>
</feature>
<keyword evidence="3" id="KW-1185">Reference proteome</keyword>
<feature type="compositionally biased region" description="Low complexity" evidence="1">
    <location>
        <begin position="143"/>
        <end position="159"/>
    </location>
</feature>
<dbReference type="Proteomes" id="UP000821866">
    <property type="component" value="Chromosome 6"/>
</dbReference>